<evidence type="ECO:0000313" key="3">
    <source>
        <dbReference type="Proteomes" id="UP000219612"/>
    </source>
</evidence>
<name>A0A285JV89_9ACTN</name>
<dbReference type="GO" id="GO:0032259">
    <property type="term" value="P:methylation"/>
    <property type="evidence" value="ECO:0007669"/>
    <property type="project" value="UniProtKB-KW"/>
</dbReference>
<dbReference type="RefSeq" id="WP_218854819.1">
    <property type="nucleotide sequence ID" value="NZ_OBDY01000026.1"/>
</dbReference>
<dbReference type="InterPro" id="IPR029063">
    <property type="entry name" value="SAM-dependent_MTases_sf"/>
</dbReference>
<keyword evidence="2" id="KW-0808">Transferase</keyword>
<gene>
    <name evidence="2" type="ORF">SAMN05421748_12662</name>
</gene>
<reference evidence="2 3" key="1">
    <citation type="submission" date="2017-09" db="EMBL/GenBank/DDBJ databases">
        <authorList>
            <person name="Ehlers B."/>
            <person name="Leendertz F.H."/>
        </authorList>
    </citation>
    <scope>NUCLEOTIDE SEQUENCE [LARGE SCALE GENOMIC DNA]</scope>
    <source>
        <strain evidence="2 3">CGMCC 4.6857</strain>
    </source>
</reference>
<feature type="domain" description="Methyltransferase" evidence="1">
    <location>
        <begin position="39"/>
        <end position="137"/>
    </location>
</feature>
<keyword evidence="3" id="KW-1185">Reference proteome</keyword>
<dbReference type="AlphaFoldDB" id="A0A285JV89"/>
<protein>
    <submittedName>
        <fullName evidence="2">Methyltransferase domain-containing protein</fullName>
    </submittedName>
</protein>
<proteinExistence type="predicted"/>
<dbReference type="Proteomes" id="UP000219612">
    <property type="component" value="Unassembled WGS sequence"/>
</dbReference>
<dbReference type="EMBL" id="OBDY01000026">
    <property type="protein sequence ID" value="SNY64188.1"/>
    <property type="molecule type" value="Genomic_DNA"/>
</dbReference>
<dbReference type="PANTHER" id="PTHR43591">
    <property type="entry name" value="METHYLTRANSFERASE"/>
    <property type="match status" value="1"/>
</dbReference>
<organism evidence="2 3">
    <name type="scientific">Paractinoplanes atraurantiacus</name>
    <dbReference type="NCBI Taxonomy" id="1036182"/>
    <lineage>
        <taxon>Bacteria</taxon>
        <taxon>Bacillati</taxon>
        <taxon>Actinomycetota</taxon>
        <taxon>Actinomycetes</taxon>
        <taxon>Micromonosporales</taxon>
        <taxon>Micromonosporaceae</taxon>
        <taxon>Paractinoplanes</taxon>
    </lineage>
</organism>
<dbReference type="SUPFAM" id="SSF53335">
    <property type="entry name" value="S-adenosyl-L-methionine-dependent methyltransferases"/>
    <property type="match status" value="1"/>
</dbReference>
<dbReference type="GO" id="GO:0008168">
    <property type="term" value="F:methyltransferase activity"/>
    <property type="evidence" value="ECO:0007669"/>
    <property type="project" value="UniProtKB-KW"/>
</dbReference>
<evidence type="ECO:0000259" key="1">
    <source>
        <dbReference type="Pfam" id="PF13649"/>
    </source>
</evidence>
<dbReference type="Pfam" id="PF13649">
    <property type="entry name" value="Methyltransf_25"/>
    <property type="match status" value="1"/>
</dbReference>
<dbReference type="Gene3D" id="3.40.50.150">
    <property type="entry name" value="Vaccinia Virus protein VP39"/>
    <property type="match status" value="1"/>
</dbReference>
<sequence>MKRLLQLWDEQQSAYVAHRENRFQVMLDVLRASGERPRVLDLACGPGAISRRVLEAFPGAQVTAVDYDPILLGVAAGALEEFGERVRVLDVDLITPDWAGQFDGFDAVLTSTALHWLSPDQLLAVYRSVAGLLPPGGILLNADHLRFDDRSPALRDLSARHDEDTQRAAFEAGALDYAAWYAEAAREPELAALVPVREERFADRPPQPLAPLEFHLAALRAAGFTEAGTVWQYLDDYVVYARR</sequence>
<keyword evidence="2" id="KW-0489">Methyltransferase</keyword>
<dbReference type="CDD" id="cd02440">
    <property type="entry name" value="AdoMet_MTases"/>
    <property type="match status" value="1"/>
</dbReference>
<dbReference type="InterPro" id="IPR041698">
    <property type="entry name" value="Methyltransf_25"/>
</dbReference>
<accession>A0A285JV89</accession>
<dbReference type="PANTHER" id="PTHR43591:SF108">
    <property type="entry name" value="S-ADENOSYL-L-METHIONINE-DEPENDENT METHYLTRANSFERASE"/>
    <property type="match status" value="1"/>
</dbReference>
<evidence type="ECO:0000313" key="2">
    <source>
        <dbReference type="EMBL" id="SNY64188.1"/>
    </source>
</evidence>